<evidence type="ECO:0000313" key="3">
    <source>
        <dbReference type="Proteomes" id="UP001221142"/>
    </source>
</evidence>
<evidence type="ECO:0000256" key="1">
    <source>
        <dbReference type="SAM" id="SignalP"/>
    </source>
</evidence>
<accession>A0AAD7FD09</accession>
<dbReference type="EMBL" id="JARKIF010000022">
    <property type="protein sequence ID" value="KAJ7616659.1"/>
    <property type="molecule type" value="Genomic_DNA"/>
</dbReference>
<reference evidence="2" key="1">
    <citation type="submission" date="2023-03" db="EMBL/GenBank/DDBJ databases">
        <title>Massive genome expansion in bonnet fungi (Mycena s.s.) driven by repeated elements and novel gene families across ecological guilds.</title>
        <authorList>
            <consortium name="Lawrence Berkeley National Laboratory"/>
            <person name="Harder C.B."/>
            <person name="Miyauchi S."/>
            <person name="Viragh M."/>
            <person name="Kuo A."/>
            <person name="Thoen E."/>
            <person name="Andreopoulos B."/>
            <person name="Lu D."/>
            <person name="Skrede I."/>
            <person name="Drula E."/>
            <person name="Henrissat B."/>
            <person name="Morin E."/>
            <person name="Kohler A."/>
            <person name="Barry K."/>
            <person name="LaButti K."/>
            <person name="Morin E."/>
            <person name="Salamov A."/>
            <person name="Lipzen A."/>
            <person name="Mereny Z."/>
            <person name="Hegedus B."/>
            <person name="Baldrian P."/>
            <person name="Stursova M."/>
            <person name="Weitz H."/>
            <person name="Taylor A."/>
            <person name="Grigoriev I.V."/>
            <person name="Nagy L.G."/>
            <person name="Martin F."/>
            <person name="Kauserud H."/>
        </authorList>
    </citation>
    <scope>NUCLEOTIDE SEQUENCE</scope>
    <source>
        <strain evidence="2">9284</strain>
    </source>
</reference>
<organism evidence="2 3">
    <name type="scientific">Roridomyces roridus</name>
    <dbReference type="NCBI Taxonomy" id="1738132"/>
    <lineage>
        <taxon>Eukaryota</taxon>
        <taxon>Fungi</taxon>
        <taxon>Dikarya</taxon>
        <taxon>Basidiomycota</taxon>
        <taxon>Agaricomycotina</taxon>
        <taxon>Agaricomycetes</taxon>
        <taxon>Agaricomycetidae</taxon>
        <taxon>Agaricales</taxon>
        <taxon>Marasmiineae</taxon>
        <taxon>Mycenaceae</taxon>
        <taxon>Roridomyces</taxon>
    </lineage>
</organism>
<comment type="caution">
    <text evidence="2">The sequence shown here is derived from an EMBL/GenBank/DDBJ whole genome shotgun (WGS) entry which is preliminary data.</text>
</comment>
<dbReference type="Proteomes" id="UP001221142">
    <property type="component" value="Unassembled WGS sequence"/>
</dbReference>
<proteinExistence type="predicted"/>
<feature type="chain" id="PRO_5041990653" evidence="1">
    <location>
        <begin position="20"/>
        <end position="181"/>
    </location>
</feature>
<protein>
    <submittedName>
        <fullName evidence="2">Uncharacterized protein</fullName>
    </submittedName>
</protein>
<gene>
    <name evidence="2" type="ORF">FB45DRAFT_873108</name>
</gene>
<name>A0AAD7FD09_9AGAR</name>
<keyword evidence="1" id="KW-0732">Signal</keyword>
<evidence type="ECO:0000313" key="2">
    <source>
        <dbReference type="EMBL" id="KAJ7616659.1"/>
    </source>
</evidence>
<sequence length="181" mass="20016">MNLSTLKLLTSGVLFLALTQEFGHQLKYSPNPSYRLVPLVATAVAIVSNQLRADALDFVLLRARCRITSTLELVLYDDTTEARSAERMDKTVDESIPVRENIMRQAQRHVTLVVLSEYEIRSRVPSPGPRTLAFKLQAQALDQASCSIVPVLRTPAACAYMLGGYRTTSTSLLPARPTLVL</sequence>
<feature type="signal peptide" evidence="1">
    <location>
        <begin position="1"/>
        <end position="19"/>
    </location>
</feature>
<keyword evidence="3" id="KW-1185">Reference proteome</keyword>
<dbReference type="AlphaFoldDB" id="A0AAD7FD09"/>